<evidence type="ECO:0008006" key="5">
    <source>
        <dbReference type="Google" id="ProtNLM"/>
    </source>
</evidence>
<comment type="caution">
    <text evidence="3">The sequence shown here is derived from an EMBL/GenBank/DDBJ whole genome shotgun (WGS) entry which is preliminary data.</text>
</comment>
<reference evidence="3" key="1">
    <citation type="submission" date="2020-10" db="EMBL/GenBank/DDBJ databases">
        <title>Chromosome-scale genome assembly of the Allis shad, Alosa alosa.</title>
        <authorList>
            <person name="Margot Z."/>
            <person name="Christophe K."/>
            <person name="Cabau C."/>
            <person name="Louis A."/>
            <person name="Berthelot C."/>
            <person name="Parey E."/>
            <person name="Roest Crollius H."/>
            <person name="Montfort J."/>
            <person name="Robinson-Rechavi M."/>
            <person name="Bucao C."/>
            <person name="Bouchez O."/>
            <person name="Gislard M."/>
            <person name="Lluch J."/>
            <person name="Milhes M."/>
            <person name="Lampietro C."/>
            <person name="Lopez Roques C."/>
            <person name="Donnadieu C."/>
            <person name="Braasch I."/>
            <person name="Desvignes T."/>
            <person name="Postlethwait J."/>
            <person name="Bobe J."/>
            <person name="Guiguen Y."/>
        </authorList>
    </citation>
    <scope>NUCLEOTIDE SEQUENCE</scope>
    <source>
        <strain evidence="3">M-15738</strain>
        <tissue evidence="3">Blood</tissue>
    </source>
</reference>
<feature type="compositionally biased region" description="Polar residues" evidence="1">
    <location>
        <begin position="144"/>
        <end position="185"/>
    </location>
</feature>
<evidence type="ECO:0000256" key="2">
    <source>
        <dbReference type="SAM" id="SignalP"/>
    </source>
</evidence>
<dbReference type="GO" id="GO:0005615">
    <property type="term" value="C:extracellular space"/>
    <property type="evidence" value="ECO:0007669"/>
    <property type="project" value="TreeGrafter"/>
</dbReference>
<dbReference type="PANTHER" id="PTHR15011">
    <property type="entry name" value="APOLIPOPROTEIN F"/>
    <property type="match status" value="1"/>
</dbReference>
<dbReference type="InterPro" id="IPR026114">
    <property type="entry name" value="APOF"/>
</dbReference>
<accession>A0AAV6GGU6</accession>
<dbReference type="AlphaFoldDB" id="A0AAV6GGU6"/>
<dbReference type="PANTHER" id="PTHR15011:SF3">
    <property type="entry name" value="APOLIPOPROTEIN F"/>
    <property type="match status" value="1"/>
</dbReference>
<keyword evidence="2" id="KW-0732">Signal</keyword>
<evidence type="ECO:0000313" key="4">
    <source>
        <dbReference type="Proteomes" id="UP000823561"/>
    </source>
</evidence>
<organism evidence="3 4">
    <name type="scientific">Alosa alosa</name>
    <name type="common">allis shad</name>
    <dbReference type="NCBI Taxonomy" id="278164"/>
    <lineage>
        <taxon>Eukaryota</taxon>
        <taxon>Metazoa</taxon>
        <taxon>Chordata</taxon>
        <taxon>Craniata</taxon>
        <taxon>Vertebrata</taxon>
        <taxon>Euteleostomi</taxon>
        <taxon>Actinopterygii</taxon>
        <taxon>Neopterygii</taxon>
        <taxon>Teleostei</taxon>
        <taxon>Clupei</taxon>
        <taxon>Clupeiformes</taxon>
        <taxon>Clupeoidei</taxon>
        <taxon>Clupeidae</taxon>
        <taxon>Alosa</taxon>
    </lineage>
</organism>
<feature type="region of interest" description="Disordered" evidence="1">
    <location>
        <begin position="144"/>
        <end position="209"/>
    </location>
</feature>
<feature type="signal peptide" evidence="2">
    <location>
        <begin position="1"/>
        <end position="23"/>
    </location>
</feature>
<name>A0AAV6GGU6_9TELE</name>
<dbReference type="Pfam" id="PF15148">
    <property type="entry name" value="Apolipo_F"/>
    <property type="match status" value="1"/>
</dbReference>
<dbReference type="EMBL" id="JADWDJ010000010">
    <property type="protein sequence ID" value="KAG5274418.1"/>
    <property type="molecule type" value="Genomic_DNA"/>
</dbReference>
<protein>
    <recommendedName>
        <fullName evidence="5">Apolipoprotein F</fullName>
    </recommendedName>
</protein>
<keyword evidence="4" id="KW-1185">Reference proteome</keyword>
<feature type="compositionally biased region" description="Basic and acidic residues" evidence="1">
    <location>
        <begin position="186"/>
        <end position="195"/>
    </location>
</feature>
<evidence type="ECO:0000256" key="1">
    <source>
        <dbReference type="SAM" id="MobiDB-lite"/>
    </source>
</evidence>
<sequence>MMMMSSHFHWLLVILLLTDSAVGHTLSGPHPPSLRLAGAPAPGHSSQDARSVLSALAISVDGHVRLRGNVSCSSLRRLPRGDSPLTQELLGLAELPLLLSAGCQEEALALTHGLYRVLGRKDTHALIRQLTQLLKNSPALPTVNNFNAPLNDSVSPDNNSASPRDNSEPSLDTYSFNQNGSSAAHENTDLHDNTDAQHLGSNSQSNTGDDRVQAECHLNALVFNIQQLAKVGTAEGFSAAADGGLDSCAGWLRMQGAQLVGQKVGKRGPLHKAQHLCQSLGPKCIGVAQSGDPADGQYQALLRAGSRVLPAHADPGAECWLRQCVPGVGLGLARVRRSAMVAQQRCVSQQEQQVYAVVEWVPAVSTLYNLGTAVYYAARNCTDTARERAILSAVDLGTDALMAITGGTVGVAGYALGAGVKTGVKASVKYLMNKMGQGQVQGQDVLVNQESWEDGTFTIQ</sequence>
<proteinExistence type="predicted"/>
<feature type="chain" id="PRO_5043820611" description="Apolipoprotein F" evidence="2">
    <location>
        <begin position="24"/>
        <end position="460"/>
    </location>
</feature>
<evidence type="ECO:0000313" key="3">
    <source>
        <dbReference type="EMBL" id="KAG5274418.1"/>
    </source>
</evidence>
<dbReference type="GO" id="GO:0008203">
    <property type="term" value="P:cholesterol metabolic process"/>
    <property type="evidence" value="ECO:0007669"/>
    <property type="project" value="TreeGrafter"/>
</dbReference>
<gene>
    <name evidence="3" type="ORF">AALO_G00135920</name>
</gene>
<dbReference type="Proteomes" id="UP000823561">
    <property type="component" value="Chromosome 10"/>
</dbReference>